<dbReference type="STRING" id="1322246.BN4_12634"/>
<reference evidence="2 3" key="1">
    <citation type="journal article" date="2013" name="PLoS ONE">
        <title>The first genomic and proteomic characterization of a deep-sea sulfate reducer: insights into the piezophilic lifestyle of Desulfovibrio piezophilus.</title>
        <authorList>
            <person name="Pradel N."/>
            <person name="Ji B."/>
            <person name="Gimenez G."/>
            <person name="Talla E."/>
            <person name="Lenoble P."/>
            <person name="Garel M."/>
            <person name="Tamburini C."/>
            <person name="Fourquet P."/>
            <person name="Lebrun R."/>
            <person name="Bertin P."/>
            <person name="Denis Y."/>
            <person name="Pophillat M."/>
            <person name="Barbe V."/>
            <person name="Ollivier B."/>
            <person name="Dolla A."/>
        </authorList>
    </citation>
    <scope>NUCLEOTIDE SEQUENCE [LARGE SCALE GENOMIC DNA]</scope>
    <source>
        <strain evidence="3">DSM 10523 / SB164P1</strain>
    </source>
</reference>
<sequence length="107" mass="11546">MAAGRRAVMLRVLKPIMAGLALAYLVTGFIDKPTPVHFQPENPYASKQEEIAEPLADTVIDKNIMKLGSPLSVPAQRVPSENPLAPLEIMDGEIGASVDTQSRLQIP</sequence>
<dbReference type="eggNOG" id="ENOG50318C3">
    <property type="taxonomic scope" value="Bacteria"/>
</dbReference>
<keyword evidence="3" id="KW-1185">Reference proteome</keyword>
<dbReference type="AlphaFoldDB" id="M1WTS8"/>
<dbReference type="Proteomes" id="UP000011724">
    <property type="component" value="Chromosome"/>
</dbReference>
<reference evidence="3" key="2">
    <citation type="journal article" date="2013" name="Stand. Genomic Sci.">
        <title>Complete genome sequence of Desulfocapsa sulfexigens, a marine deltaproteobacterium specialized in disproportionating inorganic sulfur compounds.</title>
        <authorList>
            <person name="Finster K.W."/>
            <person name="Kjeldsen K.U."/>
            <person name="Kube M."/>
            <person name="Reinhardt R."/>
            <person name="Mussmann M."/>
            <person name="Amann R."/>
            <person name="Schreiber L."/>
        </authorList>
    </citation>
    <scope>NUCLEOTIDE SEQUENCE [LARGE SCALE GENOMIC DNA]</scope>
    <source>
        <strain evidence="3">DSM 10523 / SB164P1</strain>
    </source>
</reference>
<name>M1WTS8_PSEP2</name>
<accession>M1WTS8</accession>
<evidence type="ECO:0000313" key="2">
    <source>
        <dbReference type="EMBL" id="CCH49867.1"/>
    </source>
</evidence>
<evidence type="ECO:0000256" key="1">
    <source>
        <dbReference type="SAM" id="Phobius"/>
    </source>
</evidence>
<protein>
    <submittedName>
        <fullName evidence="2">Uncharacterized protein</fullName>
    </submittedName>
</protein>
<dbReference type="PATRIC" id="fig|879567.3.peg.2820"/>
<gene>
    <name evidence="2" type="ordered locus">BN4_12634</name>
</gene>
<evidence type="ECO:0000313" key="3">
    <source>
        <dbReference type="Proteomes" id="UP000011724"/>
    </source>
</evidence>
<keyword evidence="1" id="KW-0812">Transmembrane</keyword>
<proteinExistence type="predicted"/>
<dbReference type="HOGENOM" id="CLU_2205830_0_0_7"/>
<dbReference type="EMBL" id="FO203427">
    <property type="protein sequence ID" value="CCH49867.1"/>
    <property type="molecule type" value="Genomic_DNA"/>
</dbReference>
<feature type="transmembrane region" description="Helical" evidence="1">
    <location>
        <begin position="12"/>
        <end position="30"/>
    </location>
</feature>
<dbReference type="KEGG" id="dpi:BN4_12634"/>
<keyword evidence="1" id="KW-1133">Transmembrane helix</keyword>
<dbReference type="RefSeq" id="WP_015415910.1">
    <property type="nucleotide sequence ID" value="NC_020409.1"/>
</dbReference>
<organism evidence="2 3">
    <name type="scientific">Pseudodesulfovibrio piezophilus (strain DSM 21447 / JCM 15486 / C1TLV30)</name>
    <name type="common">Desulfovibrio piezophilus</name>
    <dbReference type="NCBI Taxonomy" id="1322246"/>
    <lineage>
        <taxon>Bacteria</taxon>
        <taxon>Pseudomonadati</taxon>
        <taxon>Thermodesulfobacteriota</taxon>
        <taxon>Desulfovibrionia</taxon>
        <taxon>Desulfovibrionales</taxon>
        <taxon>Desulfovibrionaceae</taxon>
    </lineage>
</organism>
<keyword evidence="1" id="KW-0472">Membrane</keyword>